<organism evidence="2 3">
    <name type="scientific">Acetatifactor muris</name>
    <dbReference type="NCBI Taxonomy" id="879566"/>
    <lineage>
        <taxon>Bacteria</taxon>
        <taxon>Bacillati</taxon>
        <taxon>Bacillota</taxon>
        <taxon>Clostridia</taxon>
        <taxon>Lachnospirales</taxon>
        <taxon>Lachnospiraceae</taxon>
        <taxon>Acetatifactor</taxon>
    </lineage>
</organism>
<dbReference type="OrthoDB" id="1955552at2"/>
<dbReference type="RefSeq" id="WP_103240289.1">
    <property type="nucleotide sequence ID" value="NZ_CANRXC010000002.1"/>
</dbReference>
<accession>A0A2K4ZIE0</accession>
<keyword evidence="3" id="KW-1185">Reference proteome</keyword>
<gene>
    <name evidence="2" type="ORF">AMURIS_02958</name>
</gene>
<proteinExistence type="predicted"/>
<dbReference type="Pfam" id="PF20456">
    <property type="entry name" value="DUF6709"/>
    <property type="match status" value="1"/>
</dbReference>
<sequence length="221" mass="24918">MRKTDRSVNTMFGTYQSDKEEVKRTWKIVVVMALCAIGFVIVMSSAQNFWMSLKPEYDVEYLLDNGAREGMHVKGAVPYTYGCFADMSNMDGGKVSAYYYTIPAEEGMMILEIPADRQAAMETLLEETLDYLDTGVWPVSTIMLEGYVVKAQGRLPYLLSEYMREIGYTDAEIAAMGEPLMIKDASRRMQRARISAPVGMILLTAGILLGVFFLFRSRRKG</sequence>
<dbReference type="EMBL" id="OFSM01000014">
    <property type="protein sequence ID" value="SOY30234.1"/>
    <property type="molecule type" value="Genomic_DNA"/>
</dbReference>
<feature type="transmembrane region" description="Helical" evidence="1">
    <location>
        <begin position="194"/>
        <end position="215"/>
    </location>
</feature>
<dbReference type="Proteomes" id="UP000236311">
    <property type="component" value="Unassembled WGS sequence"/>
</dbReference>
<protein>
    <submittedName>
        <fullName evidence="2">Uncharacterized protein</fullName>
    </submittedName>
</protein>
<feature type="transmembrane region" description="Helical" evidence="1">
    <location>
        <begin position="28"/>
        <end position="50"/>
    </location>
</feature>
<evidence type="ECO:0000256" key="1">
    <source>
        <dbReference type="SAM" id="Phobius"/>
    </source>
</evidence>
<keyword evidence="1" id="KW-0472">Membrane</keyword>
<keyword evidence="1" id="KW-1133">Transmembrane helix</keyword>
<reference evidence="2 3" key="1">
    <citation type="submission" date="2018-01" db="EMBL/GenBank/DDBJ databases">
        <authorList>
            <person name="Gaut B.S."/>
            <person name="Morton B.R."/>
            <person name="Clegg M.T."/>
            <person name="Duvall M.R."/>
        </authorList>
    </citation>
    <scope>NUCLEOTIDE SEQUENCE [LARGE SCALE GENOMIC DNA]</scope>
    <source>
        <strain evidence="2">GP69</strain>
    </source>
</reference>
<dbReference type="AlphaFoldDB" id="A0A2K4ZIE0"/>
<keyword evidence="1" id="KW-0812">Transmembrane</keyword>
<evidence type="ECO:0000313" key="3">
    <source>
        <dbReference type="Proteomes" id="UP000236311"/>
    </source>
</evidence>
<dbReference type="InterPro" id="IPR046555">
    <property type="entry name" value="DUF6709"/>
</dbReference>
<evidence type="ECO:0000313" key="2">
    <source>
        <dbReference type="EMBL" id="SOY30234.1"/>
    </source>
</evidence>
<name>A0A2K4ZIE0_9FIRM</name>